<keyword evidence="1" id="KW-1133">Transmembrane helix</keyword>
<dbReference type="PANTHER" id="PTHR31627:SF42">
    <property type="entry name" value="G_PROTEIN_RECEP_F1_2 DOMAIN-CONTAINING PROTEIN-RELATED"/>
    <property type="match status" value="1"/>
</dbReference>
<feature type="transmembrane region" description="Helical" evidence="1">
    <location>
        <begin position="41"/>
        <end position="61"/>
    </location>
</feature>
<feature type="transmembrane region" description="Helical" evidence="1">
    <location>
        <begin position="244"/>
        <end position="262"/>
    </location>
</feature>
<evidence type="ECO:0000313" key="3">
    <source>
        <dbReference type="Proteomes" id="UP001328107"/>
    </source>
</evidence>
<proteinExistence type="predicted"/>
<feature type="non-terminal residue" evidence="2">
    <location>
        <position position="279"/>
    </location>
</feature>
<keyword evidence="1" id="KW-0812">Transmembrane</keyword>
<feature type="transmembrane region" description="Helical" evidence="1">
    <location>
        <begin position="135"/>
        <end position="158"/>
    </location>
</feature>
<dbReference type="PANTHER" id="PTHR31627">
    <property type="entry name" value="SERPENTINE RECEPTOR CLASS GAMMA-RELATED"/>
    <property type="match status" value="1"/>
</dbReference>
<sequence length="279" mass="32329">MPFRVSYWIPILIILFISTAVHVRLLIVVLSNIKQPQYSSFFFKMFISQSIIEISLVYAYVVCEMILKDLLFGEDFALSTGYIYPKLAYYGCYYYTVHVQAWGVVMFSINRCVIICAPFSKLGKLYERINTPTLWLLNITVPFLIFCWMLFQVGYCTVQFMSKKSFLKINIEYTYRTNSMQGAVVSIVGSAKSATKDYRREVMLTLVGFALFIALCFSTLFYVLLAVNAATVNWSAVVTIRTYYIYPLMALTFVNPWMLLITNKNTRKRMLFQRSDISS</sequence>
<dbReference type="Pfam" id="PF10323">
    <property type="entry name" value="7TM_GPCR_Srv"/>
    <property type="match status" value="1"/>
</dbReference>
<dbReference type="AlphaFoldDB" id="A0AAN4Z8R9"/>
<dbReference type="EMBL" id="BTRK01000002">
    <property type="protein sequence ID" value="GMR35454.1"/>
    <property type="molecule type" value="Genomic_DNA"/>
</dbReference>
<comment type="caution">
    <text evidence="2">The sequence shown here is derived from an EMBL/GenBank/DDBJ whole genome shotgun (WGS) entry which is preliminary data.</text>
</comment>
<keyword evidence="1" id="KW-0472">Membrane</keyword>
<accession>A0AAN4Z8R9</accession>
<name>A0AAN4Z8R9_9BILA</name>
<evidence type="ECO:0000256" key="1">
    <source>
        <dbReference type="SAM" id="Phobius"/>
    </source>
</evidence>
<reference evidence="3" key="1">
    <citation type="submission" date="2022-10" db="EMBL/GenBank/DDBJ databases">
        <title>Genome assembly of Pristionchus species.</title>
        <authorList>
            <person name="Yoshida K."/>
            <person name="Sommer R.J."/>
        </authorList>
    </citation>
    <scope>NUCLEOTIDE SEQUENCE [LARGE SCALE GENOMIC DNA]</scope>
    <source>
        <strain evidence="3">RS5460</strain>
    </source>
</reference>
<gene>
    <name evidence="2" type="ORF">PMAYCL1PPCAC_05649</name>
</gene>
<dbReference type="InterPro" id="IPR019426">
    <property type="entry name" value="7TM_GPCR_serpentine_rcpt_Srv"/>
</dbReference>
<evidence type="ECO:0000313" key="2">
    <source>
        <dbReference type="EMBL" id="GMR35454.1"/>
    </source>
</evidence>
<keyword evidence="3" id="KW-1185">Reference proteome</keyword>
<feature type="transmembrane region" description="Helical" evidence="1">
    <location>
        <begin position="6"/>
        <end position="29"/>
    </location>
</feature>
<protein>
    <recommendedName>
        <fullName evidence="4">Serpentine receptor class gamma</fullName>
    </recommendedName>
</protein>
<organism evidence="2 3">
    <name type="scientific">Pristionchus mayeri</name>
    <dbReference type="NCBI Taxonomy" id="1317129"/>
    <lineage>
        <taxon>Eukaryota</taxon>
        <taxon>Metazoa</taxon>
        <taxon>Ecdysozoa</taxon>
        <taxon>Nematoda</taxon>
        <taxon>Chromadorea</taxon>
        <taxon>Rhabditida</taxon>
        <taxon>Rhabditina</taxon>
        <taxon>Diplogasteromorpha</taxon>
        <taxon>Diplogasteroidea</taxon>
        <taxon>Neodiplogasteridae</taxon>
        <taxon>Pristionchus</taxon>
    </lineage>
</organism>
<evidence type="ECO:0008006" key="4">
    <source>
        <dbReference type="Google" id="ProtNLM"/>
    </source>
</evidence>
<dbReference type="Proteomes" id="UP001328107">
    <property type="component" value="Unassembled WGS sequence"/>
</dbReference>
<feature type="transmembrane region" description="Helical" evidence="1">
    <location>
        <begin position="202"/>
        <end position="224"/>
    </location>
</feature>
<dbReference type="InterPro" id="IPR051119">
    <property type="entry name" value="Nematode_SR-like"/>
</dbReference>